<proteinExistence type="predicted"/>
<keyword evidence="3" id="KW-1133">Transmembrane helix</keyword>
<evidence type="ECO:0000313" key="5">
    <source>
        <dbReference type="Proteomes" id="UP000001554"/>
    </source>
</evidence>
<keyword evidence="4" id="KW-0472">Membrane</keyword>
<organism evidence="5 6">
    <name type="scientific">Branchiostoma floridae</name>
    <name type="common">Florida lancelet</name>
    <name type="synonym">Amphioxus</name>
    <dbReference type="NCBI Taxonomy" id="7739"/>
    <lineage>
        <taxon>Eukaryota</taxon>
        <taxon>Metazoa</taxon>
        <taxon>Chordata</taxon>
        <taxon>Cephalochordata</taxon>
        <taxon>Leptocardii</taxon>
        <taxon>Amphioxiformes</taxon>
        <taxon>Branchiostomatidae</taxon>
        <taxon>Branchiostoma</taxon>
    </lineage>
</organism>
<keyword evidence="5" id="KW-1185">Reference proteome</keyword>
<accession>A0A9J7KW90</accession>
<evidence type="ECO:0000256" key="2">
    <source>
        <dbReference type="ARBA" id="ARBA00022692"/>
    </source>
</evidence>
<evidence type="ECO:0000256" key="4">
    <source>
        <dbReference type="ARBA" id="ARBA00023136"/>
    </source>
</evidence>
<protein>
    <submittedName>
        <fullName evidence="6">Uncharacterized protein LOC118412561 isoform X1</fullName>
    </submittedName>
</protein>
<reference evidence="5" key="1">
    <citation type="journal article" date="2020" name="Nat. Ecol. Evol.">
        <title>Deeply conserved synteny resolves early events in vertebrate evolution.</title>
        <authorList>
            <person name="Simakov O."/>
            <person name="Marletaz F."/>
            <person name="Yue J.X."/>
            <person name="O'Connell B."/>
            <person name="Jenkins J."/>
            <person name="Brandt A."/>
            <person name="Calef R."/>
            <person name="Tung C.H."/>
            <person name="Huang T.K."/>
            <person name="Schmutz J."/>
            <person name="Satoh N."/>
            <person name="Yu J.K."/>
            <person name="Putnam N.H."/>
            <person name="Green R.E."/>
            <person name="Rokhsar D.S."/>
        </authorList>
    </citation>
    <scope>NUCLEOTIDE SEQUENCE [LARGE SCALE GENOMIC DNA]</scope>
    <source>
        <strain evidence="5">S238N-H82</strain>
    </source>
</reference>
<evidence type="ECO:0000256" key="1">
    <source>
        <dbReference type="ARBA" id="ARBA00004141"/>
    </source>
</evidence>
<dbReference type="AlphaFoldDB" id="A0A9J7KW90"/>
<dbReference type="GO" id="GO:0051205">
    <property type="term" value="P:protein insertion into membrane"/>
    <property type="evidence" value="ECO:0007669"/>
    <property type="project" value="UniProtKB-ARBA"/>
</dbReference>
<dbReference type="KEGG" id="bfo:118412561"/>
<dbReference type="PANTHER" id="PTHR12428">
    <property type="entry name" value="OXA1"/>
    <property type="match status" value="1"/>
</dbReference>
<reference evidence="6" key="2">
    <citation type="submission" date="2025-08" db="UniProtKB">
        <authorList>
            <consortium name="RefSeq"/>
        </authorList>
    </citation>
    <scope>IDENTIFICATION</scope>
    <source>
        <strain evidence="6">S238N-H82</strain>
        <tissue evidence="6">Testes</tissue>
    </source>
</reference>
<dbReference type="OrthoDB" id="2148490at2759"/>
<evidence type="ECO:0000313" key="6">
    <source>
        <dbReference type="RefSeq" id="XP_035671381.1"/>
    </source>
</evidence>
<dbReference type="InterPro" id="IPR001708">
    <property type="entry name" value="YidC/ALB3/OXA1/COX18"/>
</dbReference>
<dbReference type="GO" id="GO:0032977">
    <property type="term" value="F:membrane insertase activity"/>
    <property type="evidence" value="ECO:0007669"/>
    <property type="project" value="InterPro"/>
</dbReference>
<evidence type="ECO:0000256" key="3">
    <source>
        <dbReference type="ARBA" id="ARBA00022989"/>
    </source>
</evidence>
<dbReference type="Proteomes" id="UP000001554">
    <property type="component" value="Chromosome 3"/>
</dbReference>
<dbReference type="OMA" id="NFHLCNM"/>
<dbReference type="RefSeq" id="XP_035671381.1">
    <property type="nucleotide sequence ID" value="XM_035815488.1"/>
</dbReference>
<sequence length="306" mass="34717">MSGGLVFRKVAGLKVLPQASQLRCLSCHQLHVSRHPSSLKNLHEKTMFLPRMPTRLLSQEVSCYLPRRQASTNFHCCNKRHEQASTNFHCCNMRHEQSSTALTNFHCCNKRHEQSSTALTNFHCCNMRHEQASTGFINFSFCNMRPQQFSRSSRIFSSDRTVLLRTLPSTMSEDTSRLVCRRHVSTEASAPTPPSGWYVDMFGPESPPVRLAMTLLEHVHLHTGLPWWATIVMTTVALRLGLTFPLAVYQAHVIARVEGLQPELARFAAALRRQVSVAGHQRGWSEKQMRSKFNVKVSSSSEEKVT</sequence>
<dbReference type="GO" id="GO:0016020">
    <property type="term" value="C:membrane"/>
    <property type="evidence" value="ECO:0007669"/>
    <property type="project" value="UniProtKB-SubCell"/>
</dbReference>
<dbReference type="PANTHER" id="PTHR12428:SF65">
    <property type="entry name" value="CYTOCHROME C OXIDASE ASSEMBLY PROTEIN COX18, MITOCHONDRIAL"/>
    <property type="match status" value="1"/>
</dbReference>
<name>A0A9J7KW90_BRAFL</name>
<comment type="subcellular location">
    <subcellularLocation>
        <location evidence="1">Membrane</location>
        <topology evidence="1">Multi-pass membrane protein</topology>
    </subcellularLocation>
</comment>
<keyword evidence="2" id="KW-0812">Transmembrane</keyword>
<dbReference type="GeneID" id="118412561"/>
<gene>
    <name evidence="6" type="primary">LOC118412561</name>
</gene>